<dbReference type="EMBL" id="OV696698">
    <property type="protein sequence ID" value="CAH1244076.1"/>
    <property type="molecule type" value="Genomic_DNA"/>
</dbReference>
<sequence>MVLDFLTVVFSSDDARRRNSEAVLSRCKEGDLLKIYTGFGYSHWAVYVGDGKVIHRTEDNGTVRVKEDRFWNVVGNRFVKIKNRLEGFIMGKAALPSNEIVERARSKLGEVGYSTLFKNCEHFAHWCRYGVAISHQAIMAWSISAFLTVGGLATGNLPAAGLGAALGGLLGTTSMGSKLAFN</sequence>
<feature type="domain" description="LRAT" evidence="5">
    <location>
        <begin position="26"/>
        <end position="132"/>
    </location>
</feature>
<dbReference type="GO" id="GO:0070292">
    <property type="term" value="P:N-acylphosphatidylethanolamine metabolic process"/>
    <property type="evidence" value="ECO:0007669"/>
    <property type="project" value="TreeGrafter"/>
</dbReference>
<dbReference type="OrthoDB" id="10051797at2759"/>
<evidence type="ECO:0000256" key="3">
    <source>
        <dbReference type="ARBA" id="ARBA00022801"/>
    </source>
</evidence>
<dbReference type="PANTHER" id="PTHR13943:SF77">
    <property type="entry name" value="LRAT DOMAIN-CONTAINING PROTEIN"/>
    <property type="match status" value="1"/>
</dbReference>
<evidence type="ECO:0000259" key="5">
    <source>
        <dbReference type="Pfam" id="PF04970"/>
    </source>
</evidence>
<dbReference type="SUPFAM" id="SSF54001">
    <property type="entry name" value="Cysteine proteinases"/>
    <property type="match status" value="1"/>
</dbReference>
<dbReference type="InterPro" id="IPR007053">
    <property type="entry name" value="LRAT_dom"/>
</dbReference>
<protein>
    <submittedName>
        <fullName evidence="6">HRASLS protein</fullName>
    </submittedName>
</protein>
<dbReference type="GO" id="GO:0005737">
    <property type="term" value="C:cytoplasm"/>
    <property type="evidence" value="ECO:0007669"/>
    <property type="project" value="TreeGrafter"/>
</dbReference>
<evidence type="ECO:0000256" key="1">
    <source>
        <dbReference type="ARBA" id="ARBA00007824"/>
    </source>
</evidence>
<keyword evidence="7" id="KW-1185">Reference proteome</keyword>
<comment type="similarity">
    <text evidence="1">Belongs to the H-rev107 family.</text>
</comment>
<gene>
    <name evidence="6" type="primary">HRASLS</name>
    <name evidence="6" type="ORF">BLAG_LOCUS6813</name>
</gene>
<dbReference type="InterPro" id="IPR051496">
    <property type="entry name" value="H-rev107_PLA/AT"/>
</dbReference>
<dbReference type="Proteomes" id="UP000838412">
    <property type="component" value="Chromosome 13"/>
</dbReference>
<name>A0A8J9YYA4_BRALA</name>
<dbReference type="GO" id="GO:0016410">
    <property type="term" value="F:N-acyltransferase activity"/>
    <property type="evidence" value="ECO:0007669"/>
    <property type="project" value="TreeGrafter"/>
</dbReference>
<proteinExistence type="inferred from homology"/>
<dbReference type="GO" id="GO:0008970">
    <property type="term" value="F:phospholipase A1 activity"/>
    <property type="evidence" value="ECO:0007669"/>
    <property type="project" value="TreeGrafter"/>
</dbReference>
<organism evidence="6 7">
    <name type="scientific">Branchiostoma lanceolatum</name>
    <name type="common">Common lancelet</name>
    <name type="synonym">Amphioxus lanceolatum</name>
    <dbReference type="NCBI Taxonomy" id="7740"/>
    <lineage>
        <taxon>Eukaryota</taxon>
        <taxon>Metazoa</taxon>
        <taxon>Chordata</taxon>
        <taxon>Cephalochordata</taxon>
        <taxon>Leptocardii</taxon>
        <taxon>Amphioxiformes</taxon>
        <taxon>Branchiostomatidae</taxon>
        <taxon>Branchiostoma</taxon>
    </lineage>
</organism>
<evidence type="ECO:0000256" key="4">
    <source>
        <dbReference type="ARBA" id="ARBA00023098"/>
    </source>
</evidence>
<accession>A0A8J9YYA4</accession>
<dbReference type="Pfam" id="PF04970">
    <property type="entry name" value="LRAT"/>
    <property type="match status" value="1"/>
</dbReference>
<dbReference type="AlphaFoldDB" id="A0A8J9YYA4"/>
<dbReference type="InterPro" id="IPR038765">
    <property type="entry name" value="Papain-like_cys_pep_sf"/>
</dbReference>
<evidence type="ECO:0000313" key="7">
    <source>
        <dbReference type="Proteomes" id="UP000838412"/>
    </source>
</evidence>
<evidence type="ECO:0000256" key="2">
    <source>
        <dbReference type="ARBA" id="ARBA00022679"/>
    </source>
</evidence>
<keyword evidence="4" id="KW-0443">Lipid metabolism</keyword>
<keyword evidence="2" id="KW-0808">Transferase</keyword>
<evidence type="ECO:0000313" key="6">
    <source>
        <dbReference type="EMBL" id="CAH1244076.1"/>
    </source>
</evidence>
<dbReference type="PANTHER" id="PTHR13943">
    <property type="entry name" value="HRAS-LIKE SUPPRESSOR - RELATED"/>
    <property type="match status" value="1"/>
</dbReference>
<keyword evidence="3" id="KW-0378">Hydrolase</keyword>
<dbReference type="Gene3D" id="3.90.1720.10">
    <property type="entry name" value="endopeptidase domain like (from Nostoc punctiforme)"/>
    <property type="match status" value="1"/>
</dbReference>
<reference evidence="6" key="1">
    <citation type="submission" date="2022-01" db="EMBL/GenBank/DDBJ databases">
        <authorList>
            <person name="Braso-Vives M."/>
        </authorList>
    </citation>
    <scope>NUCLEOTIDE SEQUENCE</scope>
</reference>
<dbReference type="GO" id="GO:0004623">
    <property type="term" value="F:phospholipase A2 activity"/>
    <property type="evidence" value="ECO:0007669"/>
    <property type="project" value="TreeGrafter"/>
</dbReference>